<dbReference type="AlphaFoldDB" id="A0AAP0PZX3"/>
<dbReference type="Proteomes" id="UP001420932">
    <property type="component" value="Unassembled WGS sequence"/>
</dbReference>
<dbReference type="EMBL" id="JBBNAF010000003">
    <property type="protein sequence ID" value="KAK9161770.1"/>
    <property type="molecule type" value="Genomic_DNA"/>
</dbReference>
<comment type="caution">
    <text evidence="1">The sequence shown here is derived from an EMBL/GenBank/DDBJ whole genome shotgun (WGS) entry which is preliminary data.</text>
</comment>
<sequence>MGPVVVIVDGERVEKYTIGEMNIARHRRARIESIIRSANSSINPLCCNKSNFINLNNRMHEDEKSNLANQNPRTIANQPIEIGGSESIRIANRRKEGLAD</sequence>
<organism evidence="1 2">
    <name type="scientific">Stephania yunnanensis</name>
    <dbReference type="NCBI Taxonomy" id="152371"/>
    <lineage>
        <taxon>Eukaryota</taxon>
        <taxon>Viridiplantae</taxon>
        <taxon>Streptophyta</taxon>
        <taxon>Embryophyta</taxon>
        <taxon>Tracheophyta</taxon>
        <taxon>Spermatophyta</taxon>
        <taxon>Magnoliopsida</taxon>
        <taxon>Ranunculales</taxon>
        <taxon>Menispermaceae</taxon>
        <taxon>Menispermoideae</taxon>
        <taxon>Cissampelideae</taxon>
        <taxon>Stephania</taxon>
    </lineage>
</organism>
<gene>
    <name evidence="1" type="ORF">Syun_008111</name>
</gene>
<accession>A0AAP0PZX3</accession>
<proteinExistence type="predicted"/>
<evidence type="ECO:0000313" key="2">
    <source>
        <dbReference type="Proteomes" id="UP001420932"/>
    </source>
</evidence>
<reference evidence="1 2" key="1">
    <citation type="submission" date="2024-01" db="EMBL/GenBank/DDBJ databases">
        <title>Genome assemblies of Stephania.</title>
        <authorList>
            <person name="Yang L."/>
        </authorList>
    </citation>
    <scope>NUCLEOTIDE SEQUENCE [LARGE SCALE GENOMIC DNA]</scope>
    <source>
        <strain evidence="1">YNDBR</strain>
        <tissue evidence="1">Leaf</tissue>
    </source>
</reference>
<evidence type="ECO:0000313" key="1">
    <source>
        <dbReference type="EMBL" id="KAK9161770.1"/>
    </source>
</evidence>
<protein>
    <submittedName>
        <fullName evidence="1">Uncharacterized protein</fullName>
    </submittedName>
</protein>
<name>A0AAP0PZX3_9MAGN</name>
<keyword evidence="2" id="KW-1185">Reference proteome</keyword>